<evidence type="ECO:0000313" key="2">
    <source>
        <dbReference type="Proteomes" id="UP000179243"/>
    </source>
</evidence>
<protein>
    <submittedName>
        <fullName evidence="1">Uncharacterized protein</fullName>
    </submittedName>
</protein>
<dbReference type="EMBL" id="MFYX01000108">
    <property type="protein sequence ID" value="OGK02414.1"/>
    <property type="molecule type" value="Genomic_DNA"/>
</dbReference>
<gene>
    <name evidence="1" type="ORF">A2519_14445</name>
</gene>
<reference evidence="1 2" key="1">
    <citation type="journal article" date="2016" name="Nat. Commun.">
        <title>Thousands of microbial genomes shed light on interconnected biogeochemical processes in an aquifer system.</title>
        <authorList>
            <person name="Anantharaman K."/>
            <person name="Brown C.T."/>
            <person name="Hug L.A."/>
            <person name="Sharon I."/>
            <person name="Castelle C.J."/>
            <person name="Probst A.J."/>
            <person name="Thomas B.C."/>
            <person name="Singh A."/>
            <person name="Wilkins M.J."/>
            <person name="Karaoz U."/>
            <person name="Brodie E.L."/>
            <person name="Williams K.H."/>
            <person name="Hubbard S.S."/>
            <person name="Banfield J.F."/>
        </authorList>
    </citation>
    <scope>NUCLEOTIDE SEQUENCE [LARGE SCALE GENOMIC DNA]</scope>
</reference>
<comment type="caution">
    <text evidence="1">The sequence shown here is derived from an EMBL/GenBank/DDBJ whole genome shotgun (WGS) entry which is preliminary data.</text>
</comment>
<dbReference type="Proteomes" id="UP000179243">
    <property type="component" value="Unassembled WGS sequence"/>
</dbReference>
<sequence length="70" mass="8115">MQSIKNQNELVREYCRLCALDMKKMNKDEFIQTQKRIEDLGKKIVNIPSYIVLQGVGSDETGIEIKREGK</sequence>
<accession>A0A1F7F6W5</accession>
<evidence type="ECO:0000313" key="1">
    <source>
        <dbReference type="EMBL" id="OGK02414.1"/>
    </source>
</evidence>
<organism evidence="1 2">
    <name type="scientific">Candidatus Raymondbacteria bacterium RIFOXYD12_FULL_49_13</name>
    <dbReference type="NCBI Taxonomy" id="1817890"/>
    <lineage>
        <taxon>Bacteria</taxon>
        <taxon>Raymondiibacteriota</taxon>
    </lineage>
</organism>
<dbReference type="AlphaFoldDB" id="A0A1F7F6W5"/>
<name>A0A1F7F6W5_UNCRA</name>
<proteinExistence type="predicted"/>